<feature type="compositionally biased region" description="Basic and acidic residues" evidence="8">
    <location>
        <begin position="469"/>
        <end position="480"/>
    </location>
</feature>
<dbReference type="GO" id="GO:0003723">
    <property type="term" value="F:RNA binding"/>
    <property type="evidence" value="ECO:0007669"/>
    <property type="project" value="UniProtKB-UniRule"/>
</dbReference>
<dbReference type="GO" id="GO:0032259">
    <property type="term" value="P:methylation"/>
    <property type="evidence" value="ECO:0007669"/>
    <property type="project" value="UniProtKB-KW"/>
</dbReference>
<dbReference type="Gene3D" id="3.30.70.330">
    <property type="match status" value="1"/>
</dbReference>
<dbReference type="AlphaFoldDB" id="A0A0R3QQS0"/>
<dbReference type="InterPro" id="IPR012677">
    <property type="entry name" value="Nucleotide-bd_a/b_plait_sf"/>
</dbReference>
<protein>
    <submittedName>
        <fullName evidence="12">RRM domain-containing protein</fullName>
    </submittedName>
</protein>
<dbReference type="PANTHER" id="PTHR45814">
    <property type="entry name" value="HISTONE-LYSINE N-METHYLTRANSFERASE SETD1"/>
    <property type="match status" value="1"/>
</dbReference>
<keyword evidence="5" id="KW-0156">Chromatin regulator</keyword>
<evidence type="ECO:0000313" key="11">
    <source>
        <dbReference type="Proteomes" id="UP000280834"/>
    </source>
</evidence>
<keyword evidence="6" id="KW-0539">Nucleus</keyword>
<dbReference type="Proteomes" id="UP000280834">
    <property type="component" value="Unassembled WGS sequence"/>
</dbReference>
<reference evidence="10 11" key="2">
    <citation type="submission" date="2018-11" db="EMBL/GenBank/DDBJ databases">
        <authorList>
            <consortium name="Pathogen Informatics"/>
        </authorList>
    </citation>
    <scope>NUCLEOTIDE SEQUENCE [LARGE SCALE GENOMIC DNA]</scope>
</reference>
<keyword evidence="4" id="KW-0949">S-adenosyl-L-methionine</keyword>
<dbReference type="SUPFAM" id="SSF54928">
    <property type="entry name" value="RNA-binding domain, RBD"/>
    <property type="match status" value="1"/>
</dbReference>
<evidence type="ECO:0000256" key="3">
    <source>
        <dbReference type="ARBA" id="ARBA00022679"/>
    </source>
</evidence>
<evidence type="ECO:0000256" key="6">
    <source>
        <dbReference type="ARBA" id="ARBA00023242"/>
    </source>
</evidence>
<evidence type="ECO:0000313" key="12">
    <source>
        <dbReference type="WBParaSite" id="BTMF_0001005501-mRNA-1"/>
    </source>
</evidence>
<feature type="domain" description="RRM" evidence="9">
    <location>
        <begin position="90"/>
        <end position="162"/>
    </location>
</feature>
<evidence type="ECO:0000256" key="4">
    <source>
        <dbReference type="ARBA" id="ARBA00022691"/>
    </source>
</evidence>
<organism evidence="12">
    <name type="scientific">Brugia timori</name>
    <dbReference type="NCBI Taxonomy" id="42155"/>
    <lineage>
        <taxon>Eukaryota</taxon>
        <taxon>Metazoa</taxon>
        <taxon>Ecdysozoa</taxon>
        <taxon>Nematoda</taxon>
        <taxon>Chromadorea</taxon>
        <taxon>Rhabditida</taxon>
        <taxon>Spirurina</taxon>
        <taxon>Spiruromorpha</taxon>
        <taxon>Filarioidea</taxon>
        <taxon>Onchocercidae</taxon>
        <taxon>Brugia</taxon>
    </lineage>
</organism>
<dbReference type="InterPro" id="IPR000504">
    <property type="entry name" value="RRM_dom"/>
</dbReference>
<evidence type="ECO:0000256" key="7">
    <source>
        <dbReference type="PROSITE-ProRule" id="PRU00176"/>
    </source>
</evidence>
<reference evidence="12" key="1">
    <citation type="submission" date="2017-02" db="UniProtKB">
        <authorList>
            <consortium name="WormBaseParasite"/>
        </authorList>
    </citation>
    <scope>IDENTIFICATION</scope>
</reference>
<evidence type="ECO:0000256" key="1">
    <source>
        <dbReference type="ARBA" id="ARBA00004123"/>
    </source>
</evidence>
<gene>
    <name evidence="10" type="ORF">BTMF_LOCUS8106</name>
</gene>
<dbReference type="GO" id="GO:0048188">
    <property type="term" value="C:Set1C/COMPASS complex"/>
    <property type="evidence" value="ECO:0007669"/>
    <property type="project" value="TreeGrafter"/>
</dbReference>
<proteinExistence type="predicted"/>
<dbReference type="WBParaSite" id="BTMF_0001005501-mRNA-1">
    <property type="protein sequence ID" value="BTMF_0001005501-mRNA-1"/>
    <property type="gene ID" value="BTMF_0001005501"/>
</dbReference>
<evidence type="ECO:0000256" key="8">
    <source>
        <dbReference type="SAM" id="MobiDB-lite"/>
    </source>
</evidence>
<feature type="compositionally biased region" description="Polar residues" evidence="8">
    <location>
        <begin position="208"/>
        <end position="227"/>
    </location>
</feature>
<dbReference type="Pfam" id="PF00076">
    <property type="entry name" value="RRM_1"/>
    <property type="match status" value="1"/>
</dbReference>
<feature type="region of interest" description="Disordered" evidence="8">
    <location>
        <begin position="208"/>
        <end position="245"/>
    </location>
</feature>
<keyword evidence="2" id="KW-0489">Methyltransferase</keyword>
<feature type="compositionally biased region" description="Basic and acidic residues" evidence="8">
    <location>
        <begin position="228"/>
        <end position="240"/>
    </location>
</feature>
<dbReference type="EMBL" id="UZAG01016238">
    <property type="protein sequence ID" value="VDO26953.1"/>
    <property type="molecule type" value="Genomic_DNA"/>
</dbReference>
<keyword evidence="3" id="KW-0808">Transferase</keyword>
<evidence type="ECO:0000256" key="2">
    <source>
        <dbReference type="ARBA" id="ARBA00022603"/>
    </source>
</evidence>
<name>A0A0R3QQS0_9BILA</name>
<dbReference type="GO" id="GO:0042800">
    <property type="term" value="F:histone H3K4 methyltransferase activity"/>
    <property type="evidence" value="ECO:0007669"/>
    <property type="project" value="InterPro"/>
</dbReference>
<dbReference type="STRING" id="42155.A0A0R3QQS0"/>
<dbReference type="InterPro" id="IPR035979">
    <property type="entry name" value="RBD_domain_sf"/>
</dbReference>
<dbReference type="InterPro" id="IPR044570">
    <property type="entry name" value="Set1-like"/>
</dbReference>
<feature type="region of interest" description="Disordered" evidence="8">
    <location>
        <begin position="456"/>
        <end position="496"/>
    </location>
</feature>
<dbReference type="SMART" id="SM00360">
    <property type="entry name" value="RRM"/>
    <property type="match status" value="1"/>
</dbReference>
<keyword evidence="11" id="KW-1185">Reference proteome</keyword>
<comment type="subcellular location">
    <subcellularLocation>
        <location evidence="1">Nucleus</location>
    </subcellularLocation>
</comment>
<dbReference type="PROSITE" id="PS50102">
    <property type="entry name" value="RRM"/>
    <property type="match status" value="1"/>
</dbReference>
<sequence>MSAEGSSRPRPLLETAHHIHHKIAWKAINVDTKRVIFRCDGVCKDDPKYNVHTLGDPRNPLTRFRNVESIDLPLPSFVLDNNSVGPQPKREVSIFGLNDNINNAFLTDMCQKTGQIVEVFVYMHPRTKKHLGMAYVVFQDVGKAELFVAKNDGTSVMGQTIKCIIDPYERAVETAPIPHYLSRLDHNRLIEFRRVSCTSTSECKSILISSSPPTNAQQSSDFKASELSSKKQSVESEAASHRQVHQQSVEAALAKVAHIGNVVPCNERTTVPPITRYFASSTTSPSATTSCPLLKTTHQTFCSHHFISHQQSQTPFTYHHSMPVNPISPLPNFPPVSPSVNVFSSLPPIAGRMPFPVWSNLPSSPLRTSDNTWPRAKAVVSVPVQPQVLSIRSPAPTALNFVSTAYQAVPSTSSCEEVAPMDPAPSKVSFLTLYIIVSFASGKIKVRKRRRFREAIPASSASGNTSSESDERSELSKESSQDSSSTVEKEHRHRKKGIVEERKYYRRKGVGGTNDYYKEIVIRRNDNTRKCSHEPRSNSPELVEEVENYQRIRKYKKQHEEITDRDEHFVEPDVDLPDLESVSSDSVVTEDQLSTQQQELKVQLGMGFNIRNLTTGVMEIEKILVLVGMKRVIGGLHLPQLQNQKQNLMDQILSKIAEDRHNLPRIRYVGKPFRKMNGLSSLKFTITTIFVLGQDMVEAVTASSEESHGEEAGTSGLAHQSTARHMKNSFIRKNESTQSLPILNFIALPEKLSGDSPLPCVVQSTSAAESSRLSFERRLENLFRSTSVHPPPGMIIETHEEERPNDAGVFGMPFPTPNTVPNTVELKGMPMSETFLIEHNNTKITVARQPSDLNSAITFTPGLFSESWKNSQIQITSDPLVASSPMDTICNKVREERSELVEDKKVEVGSSEENKKQRELEGQILEKKKVARENYVHAVYVAVREDLKNVLLKDLMRKIESIAFEKLERGWMEREKTKIVEQDGDSWQNEAKNDATDIPILTVDKTNFSSARQTVSSKDSLNEVVRQVTEQTRAEMSAAFGPDTAALLGTGLFFKGLGIARNMPSFKK</sequence>
<accession>A0A0R3QQS0</accession>
<keyword evidence="7" id="KW-0694">RNA-binding</keyword>
<evidence type="ECO:0000259" key="9">
    <source>
        <dbReference type="PROSITE" id="PS50102"/>
    </source>
</evidence>
<dbReference type="PANTHER" id="PTHR45814:SF2">
    <property type="entry name" value="HISTONE-LYSINE N-METHYLTRANSFERASE SETD1"/>
    <property type="match status" value="1"/>
</dbReference>
<evidence type="ECO:0000256" key="5">
    <source>
        <dbReference type="ARBA" id="ARBA00022853"/>
    </source>
</evidence>
<evidence type="ECO:0000313" key="10">
    <source>
        <dbReference type="EMBL" id="VDO26953.1"/>
    </source>
</evidence>